<dbReference type="GO" id="GO:0140042">
    <property type="term" value="P:lipid droplet formation"/>
    <property type="evidence" value="ECO:0007669"/>
    <property type="project" value="UniProtKB-ARBA"/>
</dbReference>
<evidence type="ECO:0000256" key="5">
    <source>
        <dbReference type="ARBA" id="ARBA00022989"/>
    </source>
</evidence>
<dbReference type="OrthoDB" id="3990054at2759"/>
<dbReference type="PANTHER" id="PTHR21212:SF0">
    <property type="entry name" value="SEIPIN"/>
    <property type="match status" value="1"/>
</dbReference>
<dbReference type="PANTHER" id="PTHR21212">
    <property type="entry name" value="BERNARDINELLI-SEIP CONGENITAL LIPODYSTROPHY 2 HOMOLOG BSCL2 PROTEIN"/>
    <property type="match status" value="1"/>
</dbReference>
<gene>
    <name evidence="11" type="primary">LOC111131349</name>
</gene>
<organism evidence="10 11">
    <name type="scientific">Crassostrea virginica</name>
    <name type="common">Eastern oyster</name>
    <dbReference type="NCBI Taxonomy" id="6565"/>
    <lineage>
        <taxon>Eukaryota</taxon>
        <taxon>Metazoa</taxon>
        <taxon>Spiralia</taxon>
        <taxon>Lophotrochozoa</taxon>
        <taxon>Mollusca</taxon>
        <taxon>Bivalvia</taxon>
        <taxon>Autobranchia</taxon>
        <taxon>Pteriomorphia</taxon>
        <taxon>Ostreida</taxon>
        <taxon>Ostreoidea</taxon>
        <taxon>Ostreidae</taxon>
        <taxon>Crassostrea</taxon>
    </lineage>
</organism>
<keyword evidence="10" id="KW-1185">Reference proteome</keyword>
<dbReference type="GeneID" id="111131349"/>
<dbReference type="Pfam" id="PF06775">
    <property type="entry name" value="Seipin"/>
    <property type="match status" value="1"/>
</dbReference>
<evidence type="ECO:0000256" key="3">
    <source>
        <dbReference type="ARBA" id="ARBA00022692"/>
    </source>
</evidence>
<evidence type="ECO:0000256" key="7">
    <source>
        <dbReference type="ARBA" id="ARBA00023136"/>
    </source>
</evidence>
<feature type="transmembrane region" description="Helical" evidence="9">
    <location>
        <begin position="31"/>
        <end position="56"/>
    </location>
</feature>
<accession>A0A8B8E1X8</accession>
<evidence type="ECO:0000313" key="11">
    <source>
        <dbReference type="RefSeq" id="XP_022334537.1"/>
    </source>
</evidence>
<evidence type="ECO:0000256" key="9">
    <source>
        <dbReference type="SAM" id="Phobius"/>
    </source>
</evidence>
<dbReference type="AlphaFoldDB" id="A0A8B8E1X8"/>
<feature type="transmembrane region" description="Helical" evidence="9">
    <location>
        <begin position="232"/>
        <end position="255"/>
    </location>
</feature>
<dbReference type="RefSeq" id="XP_022334537.1">
    <property type="nucleotide sequence ID" value="XM_022478829.1"/>
</dbReference>
<evidence type="ECO:0000256" key="8">
    <source>
        <dbReference type="SAM" id="MobiDB-lite"/>
    </source>
</evidence>
<dbReference type="InterPro" id="IPR009617">
    <property type="entry name" value="Seipin"/>
</dbReference>
<keyword evidence="4" id="KW-0256">Endoplasmic reticulum</keyword>
<comment type="subcellular location">
    <subcellularLocation>
        <location evidence="1">Endoplasmic reticulum membrane</location>
        <topology evidence="1">Multi-pass membrane protein</topology>
    </subcellularLocation>
</comment>
<evidence type="ECO:0000256" key="2">
    <source>
        <dbReference type="ARBA" id="ARBA00022064"/>
    </source>
</evidence>
<sequence>MILMFVYNILGWLKDSFDLTLTKLKYVVSKVAIFVTVFVILIWFSAFLYGSFYFAYMPPVSLTRPVNLQFKICEDGIGMCSYPADNITLVQEGQTEVFARGESYNIKMDTELPESPINKELGMFMVKLQLYDKTGEVVSSSSRSVSVMLHYRSELLRIMDTFVFSPLLLSGFVEQKQFLTVEFYNNYIDDSYNPAVGAYIEVQNKKIQIYSAVLKIHAHFTGLRYMLFHWPLLSAVIGTTLNMCLLSFIALLSWYQIYYSQSNGNSNSLELPETKTKNKTAMEERRRNIREMLAKERKATEDQMVGKSQSYPEMRYSKLETMVSRGMGEDPEECLISEKTLEDSESESTLRHRHTVMS</sequence>
<keyword evidence="5 9" id="KW-1133">Transmembrane helix</keyword>
<reference evidence="11" key="1">
    <citation type="submission" date="2025-08" db="UniProtKB">
        <authorList>
            <consortium name="RefSeq"/>
        </authorList>
    </citation>
    <scope>IDENTIFICATION</scope>
    <source>
        <tissue evidence="11">Whole sample</tissue>
    </source>
</reference>
<dbReference type="Proteomes" id="UP000694844">
    <property type="component" value="Chromosome 4"/>
</dbReference>
<name>A0A8B8E1X8_CRAVI</name>
<protein>
    <recommendedName>
        <fullName evidence="2">Seipin</fullName>
    </recommendedName>
</protein>
<dbReference type="CDD" id="cd23995">
    <property type="entry name" value="Seipin_BSCL2_like"/>
    <property type="match status" value="1"/>
</dbReference>
<proteinExistence type="predicted"/>
<evidence type="ECO:0000256" key="4">
    <source>
        <dbReference type="ARBA" id="ARBA00022824"/>
    </source>
</evidence>
<dbReference type="GO" id="GO:0005789">
    <property type="term" value="C:endoplasmic reticulum membrane"/>
    <property type="evidence" value="ECO:0007669"/>
    <property type="project" value="UniProtKB-SubCell"/>
</dbReference>
<keyword evidence="3 9" id="KW-0812">Transmembrane</keyword>
<keyword evidence="7 9" id="KW-0472">Membrane</keyword>
<feature type="region of interest" description="Disordered" evidence="8">
    <location>
        <begin position="338"/>
        <end position="358"/>
    </location>
</feature>
<dbReference type="GO" id="GO:0006629">
    <property type="term" value="P:lipid metabolic process"/>
    <property type="evidence" value="ECO:0007669"/>
    <property type="project" value="UniProtKB-KW"/>
</dbReference>
<evidence type="ECO:0000256" key="1">
    <source>
        <dbReference type="ARBA" id="ARBA00004477"/>
    </source>
</evidence>
<evidence type="ECO:0000313" key="10">
    <source>
        <dbReference type="Proteomes" id="UP000694844"/>
    </source>
</evidence>
<keyword evidence="6" id="KW-0443">Lipid metabolism</keyword>
<dbReference type="KEGG" id="cvn:111131349"/>
<evidence type="ECO:0000256" key="6">
    <source>
        <dbReference type="ARBA" id="ARBA00023098"/>
    </source>
</evidence>